<evidence type="ECO:0000313" key="4">
    <source>
        <dbReference type="Proteomes" id="UP000305067"/>
    </source>
</evidence>
<protein>
    <recommendedName>
        <fullName evidence="5">Tubby C-terminal-like domain-containing protein</fullName>
    </recommendedName>
</protein>
<dbReference type="Pfam" id="PF04525">
    <property type="entry name" value="LOR"/>
    <property type="match status" value="1"/>
</dbReference>
<gene>
    <name evidence="3" type="ORF">BDV98DRAFT_336750</name>
</gene>
<dbReference type="EMBL" id="ML178864">
    <property type="protein sequence ID" value="TFK96230.1"/>
    <property type="molecule type" value="Genomic_DNA"/>
</dbReference>
<dbReference type="InterPro" id="IPR038595">
    <property type="entry name" value="LOR_sf"/>
</dbReference>
<dbReference type="InterPro" id="IPR025659">
    <property type="entry name" value="Tubby-like_C"/>
</dbReference>
<organism evidence="3 4">
    <name type="scientific">Pterulicium gracile</name>
    <dbReference type="NCBI Taxonomy" id="1884261"/>
    <lineage>
        <taxon>Eukaryota</taxon>
        <taxon>Fungi</taxon>
        <taxon>Dikarya</taxon>
        <taxon>Basidiomycota</taxon>
        <taxon>Agaricomycotina</taxon>
        <taxon>Agaricomycetes</taxon>
        <taxon>Agaricomycetidae</taxon>
        <taxon>Agaricales</taxon>
        <taxon>Pleurotineae</taxon>
        <taxon>Pterulaceae</taxon>
        <taxon>Pterulicium</taxon>
    </lineage>
</organism>
<proteinExistence type="inferred from homology"/>
<name>A0A5C3Q757_9AGAR</name>
<sequence length="281" mass="30935">MIGFAVLIHHHLCVSTSLPATHPLCAPQFIRPTAYAYKDSRHRSKPYNELPGPLYRPPQPIGLFQNFIDHQQPVVVAVHRNHYRYLTDGDKYTIMDAITGSTVITLTFKWTTSLPREIRDAYQRPIFRLKMKSLSSTQTFNALTPDGGDHIMFSVRNNSGFLSTRIALSFVNPVDGRHTEITLEDSSGKGSAMNYKGVFILSSEPSRPVLGFVTPKPPTLIQEGPASTAMREKKRNKSYYVSIAPGVDGLLLTTMCLIVDEIKAITEASEAGAEAAAAASG</sequence>
<comment type="similarity">
    <text evidence="1">Belongs to the LOR family.</text>
</comment>
<evidence type="ECO:0000256" key="1">
    <source>
        <dbReference type="ARBA" id="ARBA00005437"/>
    </source>
</evidence>
<evidence type="ECO:0000256" key="2">
    <source>
        <dbReference type="SAM" id="SignalP"/>
    </source>
</evidence>
<dbReference type="InterPro" id="IPR007612">
    <property type="entry name" value="LOR"/>
</dbReference>
<dbReference type="Proteomes" id="UP000305067">
    <property type="component" value="Unassembled WGS sequence"/>
</dbReference>
<evidence type="ECO:0008006" key="5">
    <source>
        <dbReference type="Google" id="ProtNLM"/>
    </source>
</evidence>
<keyword evidence="2" id="KW-0732">Signal</keyword>
<dbReference type="SUPFAM" id="SSF54518">
    <property type="entry name" value="Tubby C-terminal domain-like"/>
    <property type="match status" value="1"/>
</dbReference>
<dbReference type="Gene3D" id="2.40.160.200">
    <property type="entry name" value="LURP1-related"/>
    <property type="match status" value="1"/>
</dbReference>
<accession>A0A5C3Q757</accession>
<evidence type="ECO:0000313" key="3">
    <source>
        <dbReference type="EMBL" id="TFK96230.1"/>
    </source>
</evidence>
<dbReference type="AlphaFoldDB" id="A0A5C3Q757"/>
<feature type="signal peptide" evidence="2">
    <location>
        <begin position="1"/>
        <end position="15"/>
    </location>
</feature>
<keyword evidence="4" id="KW-1185">Reference proteome</keyword>
<reference evidence="3 4" key="1">
    <citation type="journal article" date="2019" name="Nat. Ecol. Evol.">
        <title>Megaphylogeny resolves global patterns of mushroom evolution.</title>
        <authorList>
            <person name="Varga T."/>
            <person name="Krizsan K."/>
            <person name="Foldi C."/>
            <person name="Dima B."/>
            <person name="Sanchez-Garcia M."/>
            <person name="Sanchez-Ramirez S."/>
            <person name="Szollosi G.J."/>
            <person name="Szarkandi J.G."/>
            <person name="Papp V."/>
            <person name="Albert L."/>
            <person name="Andreopoulos W."/>
            <person name="Angelini C."/>
            <person name="Antonin V."/>
            <person name="Barry K.W."/>
            <person name="Bougher N.L."/>
            <person name="Buchanan P."/>
            <person name="Buyck B."/>
            <person name="Bense V."/>
            <person name="Catcheside P."/>
            <person name="Chovatia M."/>
            <person name="Cooper J."/>
            <person name="Damon W."/>
            <person name="Desjardin D."/>
            <person name="Finy P."/>
            <person name="Geml J."/>
            <person name="Haridas S."/>
            <person name="Hughes K."/>
            <person name="Justo A."/>
            <person name="Karasinski D."/>
            <person name="Kautmanova I."/>
            <person name="Kiss B."/>
            <person name="Kocsube S."/>
            <person name="Kotiranta H."/>
            <person name="LaButti K.M."/>
            <person name="Lechner B.E."/>
            <person name="Liimatainen K."/>
            <person name="Lipzen A."/>
            <person name="Lukacs Z."/>
            <person name="Mihaltcheva S."/>
            <person name="Morgado L.N."/>
            <person name="Niskanen T."/>
            <person name="Noordeloos M.E."/>
            <person name="Ohm R.A."/>
            <person name="Ortiz-Santana B."/>
            <person name="Ovrebo C."/>
            <person name="Racz N."/>
            <person name="Riley R."/>
            <person name="Savchenko A."/>
            <person name="Shiryaev A."/>
            <person name="Soop K."/>
            <person name="Spirin V."/>
            <person name="Szebenyi C."/>
            <person name="Tomsovsky M."/>
            <person name="Tulloss R.E."/>
            <person name="Uehling J."/>
            <person name="Grigoriev I.V."/>
            <person name="Vagvolgyi C."/>
            <person name="Papp T."/>
            <person name="Martin F.M."/>
            <person name="Miettinen O."/>
            <person name="Hibbett D.S."/>
            <person name="Nagy L.G."/>
        </authorList>
    </citation>
    <scope>NUCLEOTIDE SEQUENCE [LARGE SCALE GENOMIC DNA]</scope>
    <source>
        <strain evidence="3 4">CBS 309.79</strain>
    </source>
</reference>
<dbReference type="STRING" id="1884261.A0A5C3Q757"/>
<feature type="chain" id="PRO_5022685985" description="Tubby C-terminal-like domain-containing protein" evidence="2">
    <location>
        <begin position="16"/>
        <end position="281"/>
    </location>
</feature>